<dbReference type="Pfam" id="PF01108">
    <property type="entry name" value="Tissue_fac"/>
    <property type="match status" value="1"/>
</dbReference>
<feature type="domain" description="Fibronectin type-III" evidence="1">
    <location>
        <begin position="21"/>
        <end position="114"/>
    </location>
</feature>
<dbReference type="GO" id="GO:0004896">
    <property type="term" value="F:cytokine receptor activity"/>
    <property type="evidence" value="ECO:0007669"/>
    <property type="project" value="TreeGrafter"/>
</dbReference>
<dbReference type="InterPro" id="IPR050650">
    <property type="entry name" value="Type-II_Cytokine-TF_Rcpt"/>
</dbReference>
<evidence type="ECO:0000259" key="1">
    <source>
        <dbReference type="PROSITE" id="PS50853"/>
    </source>
</evidence>
<name>A0A3Q4N809_NEOBR</name>
<keyword evidence="3" id="KW-1185">Reference proteome</keyword>
<proteinExistence type="predicted"/>
<dbReference type="Pfam" id="PF09294">
    <property type="entry name" value="Interfer-bind"/>
    <property type="match status" value="1"/>
</dbReference>
<accession>A0A3Q4N809</accession>
<dbReference type="PROSITE" id="PS50853">
    <property type="entry name" value="FN3"/>
    <property type="match status" value="1"/>
</dbReference>
<organism evidence="2 3">
    <name type="scientific">Neolamprologus brichardi</name>
    <name type="common">Fairy cichlid</name>
    <name type="synonym">Lamprologus brichardi</name>
    <dbReference type="NCBI Taxonomy" id="32507"/>
    <lineage>
        <taxon>Eukaryota</taxon>
        <taxon>Metazoa</taxon>
        <taxon>Chordata</taxon>
        <taxon>Craniata</taxon>
        <taxon>Vertebrata</taxon>
        <taxon>Euteleostomi</taxon>
        <taxon>Actinopterygii</taxon>
        <taxon>Neopterygii</taxon>
        <taxon>Teleostei</taxon>
        <taxon>Neoteleostei</taxon>
        <taxon>Acanthomorphata</taxon>
        <taxon>Ovalentaria</taxon>
        <taxon>Cichlomorphae</taxon>
        <taxon>Cichliformes</taxon>
        <taxon>Cichlidae</taxon>
        <taxon>African cichlids</taxon>
        <taxon>Pseudocrenilabrinae</taxon>
        <taxon>Lamprologini</taxon>
        <taxon>Neolamprologus</taxon>
    </lineage>
</organism>
<evidence type="ECO:0000313" key="2">
    <source>
        <dbReference type="Ensembl" id="ENSNBRP00000029239.1"/>
    </source>
</evidence>
<dbReference type="InterPro" id="IPR036116">
    <property type="entry name" value="FN3_sf"/>
</dbReference>
<dbReference type="PANTHER" id="PTHR20859">
    <property type="entry name" value="INTERFERON/INTERLEUKIN RECEPTOR"/>
    <property type="match status" value="1"/>
</dbReference>
<dbReference type="InterPro" id="IPR013783">
    <property type="entry name" value="Ig-like_fold"/>
</dbReference>
<dbReference type="PANTHER" id="PTHR20859:SF53">
    <property type="entry name" value="INTERLEUKIN-22 RECEPTOR SUBUNIT ALPHA-1"/>
    <property type="match status" value="1"/>
</dbReference>
<dbReference type="STRING" id="32507.ENSNBRP00000029239"/>
<reference evidence="2" key="2">
    <citation type="submission" date="2025-09" db="UniProtKB">
        <authorList>
            <consortium name="Ensembl"/>
        </authorList>
    </citation>
    <scope>IDENTIFICATION</scope>
</reference>
<dbReference type="InterPro" id="IPR015373">
    <property type="entry name" value="Interferon/interleukin_rcp_dom"/>
</dbReference>
<sequence>ISHDFSKLLGACQVSVPVGTVPKPVNISVTSLNFSYILKWEAGPGTPPGVYYNVEYTTERWVYLHTLTATSHRSCDLTRFNLSFMGDSVLRVRATVDGQHSEWVQKTFCPYEEGKTSTLLSRKCDVHMLQQRVSTQPSHCIGATAESCQDQVVLSDLDPMSKYCVQVQIIYDMNPRPGEYSDVVCERTGDGRHFDQTAVTIAEGVADGLTCCRFLCPEVVLPPHFKEVCVLPPPSLLPFNPFIYPVSLPPEHCDQVSIIADHRTEEEEEGGCSTT</sequence>
<dbReference type="SUPFAM" id="SSF49265">
    <property type="entry name" value="Fibronectin type III"/>
    <property type="match status" value="2"/>
</dbReference>
<dbReference type="Gene3D" id="2.60.40.10">
    <property type="entry name" value="Immunoglobulins"/>
    <property type="match status" value="2"/>
</dbReference>
<dbReference type="Proteomes" id="UP000261580">
    <property type="component" value="Unassembled WGS sequence"/>
</dbReference>
<dbReference type="InterPro" id="IPR003961">
    <property type="entry name" value="FN3_dom"/>
</dbReference>
<reference evidence="2" key="1">
    <citation type="submission" date="2025-08" db="UniProtKB">
        <authorList>
            <consortium name="Ensembl"/>
        </authorList>
    </citation>
    <scope>IDENTIFICATION</scope>
</reference>
<evidence type="ECO:0000313" key="3">
    <source>
        <dbReference type="Proteomes" id="UP000261580"/>
    </source>
</evidence>
<dbReference type="OMA" id="TFCPYEE"/>
<protein>
    <recommendedName>
        <fullName evidence="1">Fibronectin type-III domain-containing protein</fullName>
    </recommendedName>
</protein>
<dbReference type="AlphaFoldDB" id="A0A3Q4N809"/>
<dbReference type="Bgee" id="ENSNBRG00000022273">
    <property type="expression patterns" value="Expressed in blood and 6 other cell types or tissues"/>
</dbReference>
<dbReference type="Ensembl" id="ENSNBRT00000029995.1">
    <property type="protein sequence ID" value="ENSNBRP00000029239.1"/>
    <property type="gene ID" value="ENSNBRG00000022273.1"/>
</dbReference>
<dbReference type="GO" id="GO:0005886">
    <property type="term" value="C:plasma membrane"/>
    <property type="evidence" value="ECO:0007669"/>
    <property type="project" value="TreeGrafter"/>
</dbReference>
<dbReference type="GeneTree" id="ENSGT01030000237715"/>